<evidence type="ECO:0000313" key="3">
    <source>
        <dbReference type="EMBL" id="ORV81617.1"/>
    </source>
</evidence>
<feature type="signal peptide" evidence="1">
    <location>
        <begin position="1"/>
        <end position="17"/>
    </location>
</feature>
<dbReference type="Proteomes" id="UP000193622">
    <property type="component" value="Unassembled WGS sequence"/>
</dbReference>
<dbReference type="Pfam" id="PF18702">
    <property type="entry name" value="DUF5642"/>
    <property type="match status" value="1"/>
</dbReference>
<dbReference type="InterPro" id="IPR041313">
    <property type="entry name" value="DUF5642"/>
</dbReference>
<dbReference type="RefSeq" id="WP_085178266.1">
    <property type="nucleotide sequence ID" value="NZ_LQPC01000073.1"/>
</dbReference>
<proteinExistence type="predicted"/>
<keyword evidence="1" id="KW-0732">Signal</keyword>
<sequence length="219" mass="21824">MRLTAACVSVLLCAACAQPSQPPPPPVPEVPANLTVNPARIDRARDDLPAGYEVTGYTGAPAPFAAWGFRDSAVSDPVQCATLGAPSVDAATTVGWTASGPGGIVYAVVASASPGAVPDPAVVADCGRWTVTSGPSTGTVTGLPGPDIAAADTIGMNTAATTVVEGGTQTRLHAETFVAYLGEYVCFVAVVTDPGSPQPALGTGFASDLLVKTVSTLRG</sequence>
<evidence type="ECO:0000313" key="4">
    <source>
        <dbReference type="Proteomes" id="UP000193622"/>
    </source>
</evidence>
<organism evidence="3 4">
    <name type="scientific">Mycolicibacterium iranicum</name>
    <name type="common">Mycobacterium iranicum</name>
    <dbReference type="NCBI Taxonomy" id="912594"/>
    <lineage>
        <taxon>Bacteria</taxon>
        <taxon>Bacillati</taxon>
        <taxon>Actinomycetota</taxon>
        <taxon>Actinomycetes</taxon>
        <taxon>Mycobacteriales</taxon>
        <taxon>Mycobacteriaceae</taxon>
        <taxon>Mycolicibacterium</taxon>
    </lineage>
</organism>
<feature type="domain" description="DUF5642" evidence="2">
    <location>
        <begin position="37"/>
        <end position="218"/>
    </location>
</feature>
<protein>
    <recommendedName>
        <fullName evidence="2">DUF5642 domain-containing protein</fullName>
    </recommendedName>
</protein>
<feature type="chain" id="PRO_5013344158" description="DUF5642 domain-containing protein" evidence="1">
    <location>
        <begin position="18"/>
        <end position="219"/>
    </location>
</feature>
<accession>A0A1X1W4R9</accession>
<reference evidence="3 4" key="1">
    <citation type="submission" date="2016-01" db="EMBL/GenBank/DDBJ databases">
        <title>The new phylogeny of the genus Mycobacterium.</title>
        <authorList>
            <person name="Tarcisio F."/>
            <person name="Conor M."/>
            <person name="Antonella G."/>
            <person name="Elisabetta G."/>
            <person name="Giulia F.S."/>
            <person name="Sara T."/>
            <person name="Anna F."/>
            <person name="Clotilde B."/>
            <person name="Roberto B."/>
            <person name="Veronica D.S."/>
            <person name="Fabio R."/>
            <person name="Monica P."/>
            <person name="Olivier J."/>
            <person name="Enrico T."/>
            <person name="Nicola S."/>
        </authorList>
    </citation>
    <scope>NUCLEOTIDE SEQUENCE [LARGE SCALE GENOMIC DNA]</scope>
    <source>
        <strain evidence="3 4">DSM 45541</strain>
    </source>
</reference>
<gene>
    <name evidence="3" type="ORF">AWC12_28585</name>
</gene>
<name>A0A1X1W4R9_MYCIR</name>
<evidence type="ECO:0000259" key="2">
    <source>
        <dbReference type="Pfam" id="PF18702"/>
    </source>
</evidence>
<dbReference type="EMBL" id="LQPC01000073">
    <property type="protein sequence ID" value="ORV81617.1"/>
    <property type="molecule type" value="Genomic_DNA"/>
</dbReference>
<comment type="caution">
    <text evidence="3">The sequence shown here is derived from an EMBL/GenBank/DDBJ whole genome shotgun (WGS) entry which is preliminary data.</text>
</comment>
<dbReference type="AlphaFoldDB" id="A0A1X1W4R9"/>
<evidence type="ECO:0000256" key="1">
    <source>
        <dbReference type="SAM" id="SignalP"/>
    </source>
</evidence>